<dbReference type="Pfam" id="PF21948">
    <property type="entry name" value="LplA-B_cat"/>
    <property type="match status" value="1"/>
</dbReference>
<comment type="function">
    <text evidence="5 6 7">Catalyzes the transfer of endogenously produced octanoic acid from octanoyl-acyl-carrier-protein onto the lipoyl domains of lipoate-dependent enzymes. Lipoyl-ACP can also act as a substrate although octanoyl-ACP is likely to be the physiological substrate.</text>
</comment>
<dbReference type="InterPro" id="IPR000544">
    <property type="entry name" value="Octanoyltransferase"/>
</dbReference>
<dbReference type="HAMAP" id="MF_00013">
    <property type="entry name" value="LipB"/>
    <property type="match status" value="1"/>
</dbReference>
<dbReference type="PROSITE" id="PS01313">
    <property type="entry name" value="LIPB"/>
    <property type="match status" value="1"/>
</dbReference>
<evidence type="ECO:0000256" key="3">
    <source>
        <dbReference type="ARBA" id="ARBA00022679"/>
    </source>
</evidence>
<comment type="miscellaneous">
    <text evidence="6">In the reaction, the free carboxyl group of octanoic acid is attached via an amide linkage to the epsilon-amino group of a specific lysine residue of lipoyl domains of lipoate-dependent enzymes.</text>
</comment>
<dbReference type="PANTHER" id="PTHR10993:SF7">
    <property type="entry name" value="LIPOYLTRANSFERASE 2, MITOCHONDRIAL-RELATED"/>
    <property type="match status" value="1"/>
</dbReference>
<dbReference type="AlphaFoldDB" id="A0A3S9XFZ8"/>
<dbReference type="UniPathway" id="UPA00538">
    <property type="reaction ID" value="UER00592"/>
</dbReference>
<dbReference type="PIRSF" id="PIRSF016262">
    <property type="entry name" value="LPLase"/>
    <property type="match status" value="1"/>
</dbReference>
<dbReference type="FunFam" id="3.30.930.10:FF:000020">
    <property type="entry name" value="Octanoyltransferase"/>
    <property type="match status" value="1"/>
</dbReference>
<keyword evidence="4 6" id="KW-0012">Acyltransferase</keyword>
<evidence type="ECO:0000256" key="8">
    <source>
        <dbReference type="PIRSR" id="PIRSR016262-1"/>
    </source>
</evidence>
<evidence type="ECO:0000256" key="7">
    <source>
        <dbReference type="PIRNR" id="PIRNR016262"/>
    </source>
</evidence>
<comment type="similarity">
    <text evidence="6 7">Belongs to the LipB family.</text>
</comment>
<feature type="domain" description="BPL/LPL catalytic" evidence="11">
    <location>
        <begin position="33"/>
        <end position="208"/>
    </location>
</feature>
<keyword evidence="13" id="KW-1185">Reference proteome</keyword>
<comment type="subcellular location">
    <subcellularLocation>
        <location evidence="6">Cytoplasm</location>
    </subcellularLocation>
</comment>
<dbReference type="InterPro" id="IPR020605">
    <property type="entry name" value="Octanoyltransferase_CS"/>
</dbReference>
<dbReference type="KEGG" id="emo:DM558_11015"/>
<dbReference type="PANTHER" id="PTHR10993">
    <property type="entry name" value="OCTANOYLTRANSFERASE"/>
    <property type="match status" value="1"/>
</dbReference>
<name>A0A3S9XFZ8_9GAMM</name>
<dbReference type="InterPro" id="IPR004143">
    <property type="entry name" value="BPL_LPL_catalytic"/>
</dbReference>
<evidence type="ECO:0000256" key="2">
    <source>
        <dbReference type="ARBA" id="ARBA00022490"/>
    </source>
</evidence>
<gene>
    <name evidence="6 12" type="primary">lipB</name>
    <name evidence="12" type="ORF">DM558_11015</name>
</gene>
<dbReference type="SUPFAM" id="SSF55681">
    <property type="entry name" value="Class II aaRS and biotin synthetases"/>
    <property type="match status" value="1"/>
</dbReference>
<evidence type="ECO:0000256" key="1">
    <source>
        <dbReference type="ARBA" id="ARBA00004821"/>
    </source>
</evidence>
<dbReference type="InterPro" id="IPR045864">
    <property type="entry name" value="aa-tRNA-synth_II/BPL/LPL"/>
</dbReference>
<feature type="binding site" evidence="6 9">
    <location>
        <begin position="152"/>
        <end position="154"/>
    </location>
    <ligand>
        <name>substrate</name>
    </ligand>
</feature>
<comment type="pathway">
    <text evidence="1 6 7">Protein modification; protein lipoylation via endogenous pathway; protein N(6)-(lipoyl)lysine from octanoyl-[acyl-carrier-protein]: step 1/2.</text>
</comment>
<dbReference type="NCBIfam" id="NF010922">
    <property type="entry name" value="PRK14342.1"/>
    <property type="match status" value="1"/>
</dbReference>
<protein>
    <recommendedName>
        <fullName evidence="6 7">Octanoyltransferase</fullName>
        <ecNumber evidence="6 7">2.3.1.181</ecNumber>
    </recommendedName>
    <alternativeName>
        <fullName evidence="6">Lipoate-protein ligase B</fullName>
    </alternativeName>
    <alternativeName>
        <fullName evidence="6">Lipoyl/octanoyl transferase</fullName>
    </alternativeName>
    <alternativeName>
        <fullName evidence="6">Octanoyl-[acyl-carrier-protein]-protein N-octanoyltransferase</fullName>
    </alternativeName>
</protein>
<dbReference type="GO" id="GO:0009249">
    <property type="term" value="P:protein lipoylation"/>
    <property type="evidence" value="ECO:0007669"/>
    <property type="project" value="InterPro"/>
</dbReference>
<feature type="site" description="Lowers pKa of active site Cys" evidence="6 10">
    <location>
        <position position="136"/>
    </location>
</feature>
<dbReference type="PROSITE" id="PS51733">
    <property type="entry name" value="BPL_LPL_CATALYTIC"/>
    <property type="match status" value="1"/>
</dbReference>
<evidence type="ECO:0000259" key="11">
    <source>
        <dbReference type="PROSITE" id="PS51733"/>
    </source>
</evidence>
<feature type="binding site" evidence="6 9">
    <location>
        <begin position="139"/>
        <end position="141"/>
    </location>
    <ligand>
        <name>substrate</name>
    </ligand>
</feature>
<reference evidence="13" key="1">
    <citation type="submission" date="2018-06" db="EMBL/GenBank/DDBJ databases">
        <title>Complete genome of Pseudomonas insecticola strain QZS01.</title>
        <authorList>
            <person name="Wang J."/>
            <person name="Su Q."/>
        </authorList>
    </citation>
    <scope>NUCLEOTIDE SEQUENCE [LARGE SCALE GENOMIC DNA]</scope>
    <source>
        <strain evidence="13">QZS01</strain>
    </source>
</reference>
<dbReference type="GO" id="GO:0033819">
    <property type="term" value="F:lipoyl(octanoyl) transferase activity"/>
    <property type="evidence" value="ECO:0007669"/>
    <property type="project" value="UniProtKB-EC"/>
</dbReference>
<dbReference type="Proteomes" id="UP000273143">
    <property type="component" value="Chromosome"/>
</dbReference>
<comment type="catalytic activity">
    <reaction evidence="6 7">
        <text>octanoyl-[ACP] + L-lysyl-[protein] = N(6)-octanoyl-L-lysyl-[protein] + holo-[ACP] + H(+)</text>
        <dbReference type="Rhea" id="RHEA:17665"/>
        <dbReference type="Rhea" id="RHEA-COMP:9636"/>
        <dbReference type="Rhea" id="RHEA-COMP:9685"/>
        <dbReference type="Rhea" id="RHEA-COMP:9752"/>
        <dbReference type="Rhea" id="RHEA-COMP:9928"/>
        <dbReference type="ChEBI" id="CHEBI:15378"/>
        <dbReference type="ChEBI" id="CHEBI:29969"/>
        <dbReference type="ChEBI" id="CHEBI:64479"/>
        <dbReference type="ChEBI" id="CHEBI:78463"/>
        <dbReference type="ChEBI" id="CHEBI:78809"/>
        <dbReference type="EC" id="2.3.1.181"/>
    </reaction>
</comment>
<evidence type="ECO:0000313" key="12">
    <source>
        <dbReference type="EMBL" id="AZS51268.1"/>
    </source>
</evidence>
<feature type="active site" description="Acyl-thioester intermediate" evidence="6 8">
    <location>
        <position position="170"/>
    </location>
</feature>
<dbReference type="EC" id="2.3.1.181" evidence="6 7"/>
<keyword evidence="2 6" id="KW-0963">Cytoplasm</keyword>
<evidence type="ECO:0000256" key="6">
    <source>
        <dbReference type="HAMAP-Rule" id="MF_00013"/>
    </source>
</evidence>
<accession>A0A3S9XFZ8</accession>
<dbReference type="EMBL" id="CP029822">
    <property type="protein sequence ID" value="AZS51268.1"/>
    <property type="molecule type" value="Genomic_DNA"/>
</dbReference>
<keyword evidence="3 6" id="KW-0808">Transferase</keyword>
<evidence type="ECO:0000256" key="5">
    <source>
        <dbReference type="ARBA" id="ARBA00024732"/>
    </source>
</evidence>
<dbReference type="GO" id="GO:0005737">
    <property type="term" value="C:cytoplasm"/>
    <property type="evidence" value="ECO:0007669"/>
    <property type="project" value="UniProtKB-SubCell"/>
</dbReference>
<proteinExistence type="inferred from homology"/>
<evidence type="ECO:0000313" key="13">
    <source>
        <dbReference type="Proteomes" id="UP000273143"/>
    </source>
</evidence>
<evidence type="ECO:0000256" key="10">
    <source>
        <dbReference type="PIRSR" id="PIRSR016262-3"/>
    </source>
</evidence>
<dbReference type="RefSeq" id="WP_127164039.1">
    <property type="nucleotide sequence ID" value="NZ_CP029822.1"/>
</dbReference>
<evidence type="ECO:0000256" key="9">
    <source>
        <dbReference type="PIRSR" id="PIRSR016262-2"/>
    </source>
</evidence>
<dbReference type="Gene3D" id="3.30.930.10">
    <property type="entry name" value="Bira Bifunctional Protein, Domain 2"/>
    <property type="match status" value="1"/>
</dbReference>
<organism evidence="12 13">
    <name type="scientific">Entomomonas moraniae</name>
    <dbReference type="NCBI Taxonomy" id="2213226"/>
    <lineage>
        <taxon>Bacteria</taxon>
        <taxon>Pseudomonadati</taxon>
        <taxon>Pseudomonadota</taxon>
        <taxon>Gammaproteobacteria</taxon>
        <taxon>Pseudomonadales</taxon>
        <taxon>Pseudomonadaceae</taxon>
        <taxon>Entomomonas</taxon>
    </lineage>
</organism>
<dbReference type="NCBIfam" id="TIGR00214">
    <property type="entry name" value="lipB"/>
    <property type="match status" value="1"/>
</dbReference>
<sequence>MANSETLNVRKLGTQPYESVWLAMKTFTDNRTQETLDEVWILQHTSVFTQGSAGKAEHVLMPGDIPVIQSDRGGQVTYHGPGQLIVYLMIDVKRHHLGPRLLVTAIENCLIGLLASYGITAYSKPDAPGVYVGQSKIASLGLRIRHHASFHGFALNVDMDLEPFSRINPCGYAGMQMTQLSEFISPIDFDELTERVITQITQKLAYTHVKYLTN</sequence>
<feature type="binding site" evidence="6 9">
    <location>
        <begin position="72"/>
        <end position="79"/>
    </location>
    <ligand>
        <name>substrate</name>
    </ligand>
</feature>
<evidence type="ECO:0000256" key="4">
    <source>
        <dbReference type="ARBA" id="ARBA00023315"/>
    </source>
</evidence>
<dbReference type="CDD" id="cd16444">
    <property type="entry name" value="LipB"/>
    <property type="match status" value="1"/>
</dbReference>